<dbReference type="SUPFAM" id="SSF56204">
    <property type="entry name" value="Hect, E3 ligase catalytic domain"/>
    <property type="match status" value="1"/>
</dbReference>
<gene>
    <name evidence="6" type="ORF">E1301_Tti006505</name>
</gene>
<evidence type="ECO:0000259" key="5">
    <source>
        <dbReference type="PROSITE" id="PS50237"/>
    </source>
</evidence>
<dbReference type="InterPro" id="IPR000569">
    <property type="entry name" value="HECT_dom"/>
</dbReference>
<dbReference type="EMBL" id="SOYY01000011">
    <property type="protein sequence ID" value="KAA0714655.1"/>
    <property type="molecule type" value="Genomic_DNA"/>
</dbReference>
<feature type="domain" description="UBX" evidence="4">
    <location>
        <begin position="15"/>
        <end position="84"/>
    </location>
</feature>
<name>A0A5A9NZC7_9TELE</name>
<dbReference type="PROSITE" id="PS50237">
    <property type="entry name" value="HECT"/>
    <property type="match status" value="1"/>
</dbReference>
<comment type="caution">
    <text evidence="6">The sequence shown here is derived from an EMBL/GenBank/DDBJ whole genome shotgun (WGS) entry which is preliminary data.</text>
</comment>
<evidence type="ECO:0000313" key="6">
    <source>
        <dbReference type="EMBL" id="KAA0714655.1"/>
    </source>
</evidence>
<dbReference type="AlphaFoldDB" id="A0A5A9NZC7"/>
<feature type="domain" description="HECT" evidence="5">
    <location>
        <begin position="365"/>
        <end position="435"/>
    </location>
</feature>
<dbReference type="SUPFAM" id="SSF54236">
    <property type="entry name" value="Ubiquitin-like"/>
    <property type="match status" value="1"/>
</dbReference>
<dbReference type="Gene3D" id="3.10.20.90">
    <property type="entry name" value="Phosphatidylinositol 3-kinase Catalytic Subunit, Chain A, domain 1"/>
    <property type="match status" value="1"/>
</dbReference>
<dbReference type="Gene3D" id="3.30.2410.10">
    <property type="entry name" value="Hect, E3 ligase catalytic domain"/>
    <property type="match status" value="1"/>
</dbReference>
<sequence>MHISSISEPEQGILLQFQYPDGSRKSRRFWESQPIQDLFAFAGSDNMASEVFSVQLAWSSNTILSTVDGSLSDYEISSPSNLYVLWMSGVQIEGLTASSGASSDSQSNAPHNLGTIQVSVQSTEQNIASSASSAPVLPEIESSFGVFEGKTGQVFFTYDQASVEMRRYYTAGKLIAWSLIHGGPGIKALDTTLFQLMCVQNVIVEDFDWHNLPDGETQDKVRQVFLCKTQEEMNGIRSNLGEWIADCGVPGIYSATLDDMRRIYGQVIKHYIYFRTADMINQFKDGMNCCGNFWKIAELNWKVFLPVFTNQQKPLTREDFRALFTVCWSEAGSNLREREEDTIFCWELFLNKIQEKQSRVTFEEVLVFITGADSIPPLGFRGQPRIDFYRPENRRLPFASTCGMVLFLPRGIQEEEDLTDMLNTALKGYCGFGKI</sequence>
<dbReference type="GO" id="GO:0004842">
    <property type="term" value="F:ubiquitin-protein transferase activity"/>
    <property type="evidence" value="ECO:0007669"/>
    <property type="project" value="InterPro"/>
</dbReference>
<dbReference type="InterPro" id="IPR001012">
    <property type="entry name" value="UBX_dom"/>
</dbReference>
<dbReference type="Pfam" id="PF00632">
    <property type="entry name" value="HECT"/>
    <property type="match status" value="1"/>
</dbReference>
<protein>
    <submittedName>
        <fullName evidence="6">G2/M phase-specific E3 ubiquitin-protein ligase</fullName>
    </submittedName>
</protein>
<proteinExistence type="predicted"/>
<dbReference type="Proteomes" id="UP000324632">
    <property type="component" value="Chromosome 11"/>
</dbReference>
<dbReference type="InterPro" id="IPR029071">
    <property type="entry name" value="Ubiquitin-like_domsf"/>
</dbReference>
<keyword evidence="2 3" id="KW-0833">Ubl conjugation pathway</keyword>
<dbReference type="InterPro" id="IPR035983">
    <property type="entry name" value="Hect_E3_ubiquitin_ligase"/>
</dbReference>
<evidence type="ECO:0000259" key="4">
    <source>
        <dbReference type="PROSITE" id="PS50033"/>
    </source>
</evidence>
<evidence type="ECO:0000313" key="7">
    <source>
        <dbReference type="Proteomes" id="UP000324632"/>
    </source>
</evidence>
<keyword evidence="1" id="KW-0808">Transferase</keyword>
<feature type="active site" description="Glycyl thioester intermediate" evidence="3">
    <location>
        <position position="402"/>
    </location>
</feature>
<dbReference type="PROSITE" id="PS50033">
    <property type="entry name" value="UBX"/>
    <property type="match status" value="1"/>
</dbReference>
<accession>A0A5A9NZC7</accession>
<keyword evidence="7" id="KW-1185">Reference proteome</keyword>
<evidence type="ECO:0000256" key="1">
    <source>
        <dbReference type="ARBA" id="ARBA00022679"/>
    </source>
</evidence>
<evidence type="ECO:0000256" key="3">
    <source>
        <dbReference type="PROSITE-ProRule" id="PRU00104"/>
    </source>
</evidence>
<evidence type="ECO:0000256" key="2">
    <source>
        <dbReference type="ARBA" id="ARBA00022786"/>
    </source>
</evidence>
<reference evidence="6 7" key="1">
    <citation type="journal article" date="2019" name="Mol. Ecol. Resour.">
        <title>Chromosome-level genome assembly of Triplophysa tibetana, a fish adapted to the harsh high-altitude environment of the Tibetan Plateau.</title>
        <authorList>
            <person name="Yang X."/>
            <person name="Liu H."/>
            <person name="Ma Z."/>
            <person name="Zou Y."/>
            <person name="Zou M."/>
            <person name="Mao Y."/>
            <person name="Li X."/>
            <person name="Wang H."/>
            <person name="Chen T."/>
            <person name="Wang W."/>
            <person name="Yang R."/>
        </authorList>
    </citation>
    <scope>NUCLEOTIDE SEQUENCE [LARGE SCALE GENOMIC DNA]</scope>
    <source>
        <strain evidence="6">TTIB1903HZAU</strain>
        <tissue evidence="6">Muscle</tissue>
    </source>
</reference>
<organism evidence="6 7">
    <name type="scientific">Triplophysa tibetana</name>
    <dbReference type="NCBI Taxonomy" id="1572043"/>
    <lineage>
        <taxon>Eukaryota</taxon>
        <taxon>Metazoa</taxon>
        <taxon>Chordata</taxon>
        <taxon>Craniata</taxon>
        <taxon>Vertebrata</taxon>
        <taxon>Euteleostomi</taxon>
        <taxon>Actinopterygii</taxon>
        <taxon>Neopterygii</taxon>
        <taxon>Teleostei</taxon>
        <taxon>Ostariophysi</taxon>
        <taxon>Cypriniformes</taxon>
        <taxon>Nemacheilidae</taxon>
        <taxon>Triplophysa</taxon>
    </lineage>
</organism>